<accession>A0A378PAJ7</accession>
<dbReference type="Proteomes" id="UP000255284">
    <property type="component" value="Unassembled WGS sequence"/>
</dbReference>
<comment type="caution">
    <text evidence="2">The sequence shown here is derived from an EMBL/GenBank/DDBJ whole genome shotgun (WGS) entry which is preliminary data.</text>
</comment>
<protein>
    <submittedName>
        <fullName evidence="2">Uncharacterized protein</fullName>
    </submittedName>
</protein>
<name>A0A378PAJ7_9ACTO</name>
<organism evidence="2 3">
    <name type="scientific">Mobiluncus mulieris</name>
    <dbReference type="NCBI Taxonomy" id="2052"/>
    <lineage>
        <taxon>Bacteria</taxon>
        <taxon>Bacillati</taxon>
        <taxon>Actinomycetota</taxon>
        <taxon>Actinomycetes</taxon>
        <taxon>Actinomycetales</taxon>
        <taxon>Actinomycetaceae</taxon>
        <taxon>Mobiluncus</taxon>
    </lineage>
</organism>
<evidence type="ECO:0000313" key="2">
    <source>
        <dbReference type="EMBL" id="STO16737.1"/>
    </source>
</evidence>
<dbReference type="RefSeq" id="WP_127891458.1">
    <property type="nucleotide sequence ID" value="NZ_CAMXYF010000019.1"/>
</dbReference>
<gene>
    <name evidence="2" type="ORF">NCTC11819_01311</name>
</gene>
<evidence type="ECO:0000256" key="1">
    <source>
        <dbReference type="SAM" id="SignalP"/>
    </source>
</evidence>
<sequence>MLKKLSTTLALLAIAFTFTAGTAAGTEINHSTKGVQYESISEDLRLRHSTNSPPLFYGGKYIGNKPKTECTSTAKYMQIDTVLFRRHWLFGWGSPTEHTGRAYNTHKFKHRGVARKCNGYKKHDWRAVNTHFIIDKYGCKIMLYSSTEKEGVSCS</sequence>
<evidence type="ECO:0000313" key="3">
    <source>
        <dbReference type="Proteomes" id="UP000255284"/>
    </source>
</evidence>
<keyword evidence="1" id="KW-0732">Signal</keyword>
<proteinExistence type="predicted"/>
<dbReference type="EMBL" id="UGGQ01000006">
    <property type="protein sequence ID" value="STO16737.1"/>
    <property type="molecule type" value="Genomic_DNA"/>
</dbReference>
<feature type="chain" id="PRO_5044389463" evidence="1">
    <location>
        <begin position="21"/>
        <end position="155"/>
    </location>
</feature>
<dbReference type="GeneID" id="61168621"/>
<reference evidence="2 3" key="1">
    <citation type="submission" date="2018-06" db="EMBL/GenBank/DDBJ databases">
        <authorList>
            <consortium name="Pathogen Informatics"/>
            <person name="Doyle S."/>
        </authorList>
    </citation>
    <scope>NUCLEOTIDE SEQUENCE [LARGE SCALE GENOMIC DNA]</scope>
    <source>
        <strain evidence="2 3">NCTC11819</strain>
    </source>
</reference>
<dbReference type="AlphaFoldDB" id="A0A378PAJ7"/>
<feature type="signal peptide" evidence="1">
    <location>
        <begin position="1"/>
        <end position="20"/>
    </location>
</feature>